<dbReference type="Gene3D" id="3.40.50.720">
    <property type="entry name" value="NAD(P)-binding Rossmann-like Domain"/>
    <property type="match status" value="1"/>
</dbReference>
<feature type="domain" description="NAD-dependent epimerase/dehydratase" evidence="10">
    <location>
        <begin position="8"/>
        <end position="233"/>
    </location>
</feature>
<dbReference type="InterPro" id="IPR001509">
    <property type="entry name" value="Epimerase_deHydtase"/>
</dbReference>
<dbReference type="CDD" id="cd05239">
    <property type="entry name" value="GDP_FS_SDR_e"/>
    <property type="match status" value="1"/>
</dbReference>
<evidence type="ECO:0000256" key="2">
    <source>
        <dbReference type="ARBA" id="ARBA00005959"/>
    </source>
</evidence>
<feature type="binding site" evidence="9">
    <location>
        <position position="183"/>
    </location>
    <ligand>
        <name>NADP(+)</name>
        <dbReference type="ChEBI" id="CHEBI:58349"/>
    </ligand>
</feature>
<dbReference type="GO" id="GO:0042351">
    <property type="term" value="P:'de novo' GDP-L-fucose biosynthetic process"/>
    <property type="evidence" value="ECO:0007669"/>
    <property type="project" value="UniProtKB-UniRule"/>
</dbReference>
<evidence type="ECO:0000256" key="6">
    <source>
        <dbReference type="ARBA" id="ARBA00023235"/>
    </source>
</evidence>
<feature type="binding site" evidence="9">
    <location>
        <position position="191"/>
    </location>
    <ligand>
        <name>substrate</name>
    </ligand>
</feature>
<feature type="binding site" evidence="9">
    <location>
        <position position="141"/>
    </location>
    <ligand>
        <name>NADP(+)</name>
        <dbReference type="ChEBI" id="CHEBI:58349"/>
    </ligand>
</feature>
<keyword evidence="4 9" id="KW-0521">NADP</keyword>
<dbReference type="InterPro" id="IPR036291">
    <property type="entry name" value="NAD(P)-bd_dom_sf"/>
</dbReference>
<gene>
    <name evidence="9" type="primary">fcl</name>
    <name evidence="11" type="ORF">CL55_00003180</name>
</gene>
<feature type="site" description="Important for catalytic activity" evidence="9">
    <location>
        <position position="108"/>
    </location>
</feature>
<evidence type="ECO:0000256" key="5">
    <source>
        <dbReference type="ARBA" id="ARBA00023002"/>
    </source>
</evidence>
<dbReference type="GO" id="GO:0016853">
    <property type="term" value="F:isomerase activity"/>
    <property type="evidence" value="ECO:0007669"/>
    <property type="project" value="UniProtKB-KW"/>
</dbReference>
<dbReference type="UniPathway" id="UPA00128">
    <property type="reaction ID" value="UER00191"/>
</dbReference>
<dbReference type="EC" id="1.1.1.271" evidence="3 9"/>
<dbReference type="HAMAP" id="MF_00956">
    <property type="entry name" value="GDP_fucose_synth"/>
    <property type="match status" value="1"/>
</dbReference>
<dbReference type="SUPFAM" id="SSF51735">
    <property type="entry name" value="NAD(P)-binding Rossmann-fold domains"/>
    <property type="match status" value="1"/>
</dbReference>
<dbReference type="InterPro" id="IPR028614">
    <property type="entry name" value="GDP_fucose/colitose_synth"/>
</dbReference>
<feature type="active site" description="Proton donor/acceptor" evidence="9">
    <location>
        <position position="137"/>
    </location>
</feature>
<keyword evidence="6 9" id="KW-0413">Isomerase</keyword>
<feature type="binding site" evidence="9">
    <location>
        <position position="213"/>
    </location>
    <ligand>
        <name>substrate</name>
    </ligand>
</feature>
<keyword evidence="7 9" id="KW-0511">Multifunctional enzyme</keyword>
<dbReference type="FunFam" id="3.40.50.720:FF:000101">
    <property type="entry name" value="GDP-L-fucose synthase"/>
    <property type="match status" value="1"/>
</dbReference>
<dbReference type="EMBL" id="CP007501">
    <property type="protein sequence ID" value="AKD24651.1"/>
    <property type="molecule type" value="Genomic_DNA"/>
</dbReference>
<dbReference type="HOGENOM" id="CLU_007383_18_0_4"/>
<protein>
    <recommendedName>
        <fullName evidence="3 9">GDP-L-fucose synthase</fullName>
        <ecNumber evidence="3 9">1.1.1.271</ecNumber>
    </recommendedName>
    <alternativeName>
        <fullName evidence="9">GDP-4-keto-6-deoxy-D-mannose-3,5-epimerase-4-reductase</fullName>
    </alternativeName>
</protein>
<feature type="site" description="Important for catalytic activity" evidence="9">
    <location>
        <position position="110"/>
    </location>
</feature>
<evidence type="ECO:0000313" key="11">
    <source>
        <dbReference type="EMBL" id="AKD24651.1"/>
    </source>
</evidence>
<comment type="catalytic activity">
    <reaction evidence="8 9">
        <text>GDP-beta-L-fucose + NADP(+) = GDP-4-dehydro-alpha-D-rhamnose + NADPH + H(+)</text>
        <dbReference type="Rhea" id="RHEA:18885"/>
        <dbReference type="ChEBI" id="CHEBI:15378"/>
        <dbReference type="ChEBI" id="CHEBI:57273"/>
        <dbReference type="ChEBI" id="CHEBI:57783"/>
        <dbReference type="ChEBI" id="CHEBI:57964"/>
        <dbReference type="ChEBI" id="CHEBI:58349"/>
        <dbReference type="EC" id="1.1.1.271"/>
    </reaction>
</comment>
<reference evidence="11 12" key="1">
    <citation type="submission" date="2014-03" db="EMBL/GenBank/DDBJ databases">
        <title>Genome of Polynucleobacter strain MWH-MoK4.</title>
        <authorList>
            <person name="Hahn M.W."/>
        </authorList>
    </citation>
    <scope>NUCLEOTIDE SEQUENCE [LARGE SCALE GENOMIC DNA]</scope>
    <source>
        <strain evidence="11 12">MWH-MoK4</strain>
    </source>
</reference>
<comment type="similarity">
    <text evidence="2 9">Belongs to the NAD(P)-dependent epimerase/dehydratase family. Fucose synthase subfamily.</text>
</comment>
<evidence type="ECO:0000256" key="8">
    <source>
        <dbReference type="ARBA" id="ARBA00051935"/>
    </source>
</evidence>
<sequence>MDIGRFKIYVAGHTGMVGSSIVRELSKSGHIVLTRTRRELDLLDKAAVMQFLSEEKPDQIYMAAARVGGIYANSTFPASFIYENLAIQTNLIDSAYRTGVKKLLFLGSSCIYPRMAPQPMSENQLLTGPLELTNEAYAIAKIAGIKMCQAYNTQYKNEAIDYRSVMPTNLFGPGDHYDLDNSHVIPGLMRKIYEAKNRGDSEVTVWGTGKPFREFMYVDDLARACIFVMNTNVDRLKKFSDLHRVNIGSGFEISISDLATLISDVVGYKGSIRFDPKKPDGTPRKLLDSSLLHNLGWRPTVDLKEGLKLTYENFLASMTN</sequence>
<dbReference type="Gene3D" id="3.90.25.10">
    <property type="entry name" value="UDP-galactose 4-epimerase, domain 1"/>
    <property type="match status" value="1"/>
</dbReference>
<accession>A0A0E3ZIT9</accession>
<evidence type="ECO:0000256" key="4">
    <source>
        <dbReference type="ARBA" id="ARBA00022857"/>
    </source>
</evidence>
<dbReference type="KEGG" id="pdq:CL55_00003180"/>
<dbReference type="AlphaFoldDB" id="A0A0E3ZIT9"/>
<dbReference type="STRING" id="1835254.CL55_00003180"/>
<dbReference type="GO" id="GO:0070401">
    <property type="term" value="F:NADP+ binding"/>
    <property type="evidence" value="ECO:0007669"/>
    <property type="project" value="UniProtKB-UniRule"/>
</dbReference>
<proteinExistence type="inferred from homology"/>
<dbReference type="PANTHER" id="PTHR43238">
    <property type="entry name" value="GDP-L-FUCOSE SYNTHASE"/>
    <property type="match status" value="1"/>
</dbReference>
<dbReference type="PATRIC" id="fig|576611.7.peg.320"/>
<evidence type="ECO:0000256" key="7">
    <source>
        <dbReference type="ARBA" id="ARBA00023268"/>
    </source>
</evidence>
<feature type="binding site" evidence="9">
    <location>
        <position position="280"/>
    </location>
    <ligand>
        <name>substrate</name>
    </ligand>
</feature>
<dbReference type="GO" id="GO:0050577">
    <property type="term" value="F:GDP-L-fucose synthase activity"/>
    <property type="evidence" value="ECO:0007669"/>
    <property type="project" value="UniProtKB-UniRule"/>
</dbReference>
<evidence type="ECO:0000256" key="9">
    <source>
        <dbReference type="HAMAP-Rule" id="MF_00956"/>
    </source>
</evidence>
<evidence type="ECO:0000259" key="10">
    <source>
        <dbReference type="Pfam" id="PF01370"/>
    </source>
</evidence>
<dbReference type="Pfam" id="PF01370">
    <property type="entry name" value="Epimerase"/>
    <property type="match status" value="1"/>
</dbReference>
<keyword evidence="5 9" id="KW-0560">Oxidoreductase</keyword>
<name>A0A0E3ZIT9_9BURK</name>
<comment type="pathway">
    <text evidence="1 9">Nucleotide-sugar biosynthesis; GDP-L-fucose biosynthesis via de novo pathway; GDP-L-fucose from GDP-alpha-D-mannose: step 2/2.</text>
</comment>
<evidence type="ECO:0000256" key="1">
    <source>
        <dbReference type="ARBA" id="ARBA00004883"/>
    </source>
</evidence>
<comment type="function">
    <text evidence="9">Catalyzes the two-step NADP-dependent conversion of GDP-4-dehydro-6-deoxy-D-mannose to GDP-fucose, involving an epimerase and a reductase reaction.</text>
</comment>
<keyword evidence="12" id="KW-1185">Reference proteome</keyword>
<feature type="binding site" evidence="9">
    <location>
        <begin position="106"/>
        <end position="109"/>
    </location>
    <ligand>
        <name>NADP(+)</name>
        <dbReference type="ChEBI" id="CHEBI:58349"/>
    </ligand>
</feature>
<dbReference type="PANTHER" id="PTHR43238:SF1">
    <property type="entry name" value="GDP-L-FUCOSE SYNTHASE"/>
    <property type="match status" value="1"/>
</dbReference>
<evidence type="ECO:0000313" key="12">
    <source>
        <dbReference type="Proteomes" id="UP000061135"/>
    </source>
</evidence>
<dbReference type="Proteomes" id="UP000061135">
    <property type="component" value="Chromosome"/>
</dbReference>
<organism evidence="11 12">
    <name type="scientific">Polynucleobacter duraquae</name>
    <dbReference type="NCBI Taxonomy" id="1835254"/>
    <lineage>
        <taxon>Bacteria</taxon>
        <taxon>Pseudomonadati</taxon>
        <taxon>Pseudomonadota</taxon>
        <taxon>Betaproteobacteria</taxon>
        <taxon>Burkholderiales</taxon>
        <taxon>Burkholderiaceae</taxon>
        <taxon>Polynucleobacter</taxon>
    </lineage>
</organism>
<feature type="binding site" evidence="9">
    <location>
        <begin position="12"/>
        <end position="18"/>
    </location>
    <ligand>
        <name>NADP(+)</name>
        <dbReference type="ChEBI" id="CHEBI:58349"/>
    </ligand>
</feature>
<evidence type="ECO:0000256" key="3">
    <source>
        <dbReference type="ARBA" id="ARBA00012371"/>
    </source>
</evidence>
<feature type="binding site" evidence="9">
    <location>
        <begin position="167"/>
        <end position="170"/>
    </location>
    <ligand>
        <name>NADP(+)</name>
        <dbReference type="ChEBI" id="CHEBI:58349"/>
    </ligand>
</feature>
<feature type="binding site" evidence="9">
    <location>
        <position position="206"/>
    </location>
    <ligand>
        <name>substrate</name>
    </ligand>
</feature>